<feature type="binding site" evidence="6">
    <location>
        <position position="151"/>
    </location>
    <ligand>
        <name>acetyl-CoA</name>
        <dbReference type="ChEBI" id="CHEBI:57288"/>
    </ligand>
</feature>
<feature type="binding site" evidence="6">
    <location>
        <begin position="10"/>
        <end position="12"/>
    </location>
    <ligand>
        <name>substrate</name>
    </ligand>
</feature>
<keyword evidence="2 8" id="KW-0808">Transferase</keyword>
<dbReference type="EMBL" id="VWPL01000006">
    <property type="protein sequence ID" value="KAA5602540.1"/>
    <property type="molecule type" value="Genomic_DNA"/>
</dbReference>
<evidence type="ECO:0000256" key="2">
    <source>
        <dbReference type="ARBA" id="ARBA00022679"/>
    </source>
</evidence>
<dbReference type="InterPro" id="IPR020019">
    <property type="entry name" value="AcTrfase_PglD-like"/>
</dbReference>
<evidence type="ECO:0000256" key="3">
    <source>
        <dbReference type="ARBA" id="ARBA00022737"/>
    </source>
</evidence>
<dbReference type="PANTHER" id="PTHR43300">
    <property type="entry name" value="ACETYLTRANSFERASE"/>
    <property type="match status" value="1"/>
</dbReference>
<organism evidence="8 9">
    <name type="scientific">Blastochloris sulfoviridis</name>
    <dbReference type="NCBI Taxonomy" id="50712"/>
    <lineage>
        <taxon>Bacteria</taxon>
        <taxon>Pseudomonadati</taxon>
        <taxon>Pseudomonadota</taxon>
        <taxon>Alphaproteobacteria</taxon>
        <taxon>Hyphomicrobiales</taxon>
        <taxon>Blastochloridaceae</taxon>
        <taxon>Blastochloris</taxon>
    </lineage>
</organism>
<comment type="caution">
    <text evidence="8">The sequence shown here is derived from an EMBL/GenBank/DDBJ whole genome shotgun (WGS) entry which is preliminary data.</text>
</comment>
<evidence type="ECO:0000256" key="4">
    <source>
        <dbReference type="ARBA" id="ARBA00023315"/>
    </source>
</evidence>
<dbReference type="PROSITE" id="PS00101">
    <property type="entry name" value="HEXAPEP_TRANSFERASES"/>
    <property type="match status" value="1"/>
</dbReference>
<feature type="site" description="Increases basicity of active site His" evidence="5">
    <location>
        <position position="143"/>
    </location>
</feature>
<dbReference type="CDD" id="cd03360">
    <property type="entry name" value="LbH_AT_putative"/>
    <property type="match status" value="1"/>
</dbReference>
<gene>
    <name evidence="8" type="ORF">F1193_05075</name>
</gene>
<evidence type="ECO:0000313" key="8">
    <source>
        <dbReference type="EMBL" id="KAA5602540.1"/>
    </source>
</evidence>
<dbReference type="AlphaFoldDB" id="A0A5M6I2V7"/>
<protein>
    <submittedName>
        <fullName evidence="8">Sugar acetyltransferase</fullName>
    </submittedName>
</protein>
<dbReference type="Gene3D" id="2.160.10.10">
    <property type="entry name" value="Hexapeptide repeat proteins"/>
    <property type="match status" value="1"/>
</dbReference>
<evidence type="ECO:0000259" key="7">
    <source>
        <dbReference type="Pfam" id="PF17836"/>
    </source>
</evidence>
<dbReference type="SUPFAM" id="SSF51161">
    <property type="entry name" value="Trimeric LpxA-like enzymes"/>
    <property type="match status" value="1"/>
</dbReference>
<dbReference type="GO" id="GO:0016746">
    <property type="term" value="F:acyltransferase activity"/>
    <property type="evidence" value="ECO:0007669"/>
    <property type="project" value="UniProtKB-KW"/>
</dbReference>
<accession>A0A5M6I2V7</accession>
<evidence type="ECO:0000256" key="1">
    <source>
        <dbReference type="ARBA" id="ARBA00007274"/>
    </source>
</evidence>
<dbReference type="InterPro" id="IPR018357">
    <property type="entry name" value="Hexapep_transf_CS"/>
</dbReference>
<sequence length="218" mass="22560">MRKFVIWGSSGHAKVVSELVNLIGGQVVALFDNDRSARSILSGVELRHGWDGFIEWRNIINDPSDYSGIVAIGGARGRDRLCIQKDFENAEINVSSIIHPGSIVSSSVRIGKGCQVLANATVAADVGVGDACIINHGSVVDHETQIDDGVHIGPGAVLCGCINVGAFAFIGAGSVVLPRLSIGSGAIIGAGSVVTKDVPPRAVVAGNPGRIIKFTGEK</sequence>
<feature type="binding site" evidence="6">
    <location>
        <position position="73"/>
    </location>
    <ligand>
        <name>substrate</name>
    </ligand>
</feature>
<dbReference type="OrthoDB" id="9815592at2"/>
<evidence type="ECO:0000313" key="9">
    <source>
        <dbReference type="Proteomes" id="UP000323886"/>
    </source>
</evidence>
<reference evidence="8 9" key="1">
    <citation type="submission" date="2019-09" db="EMBL/GenBank/DDBJ databases">
        <title>Draft Whole-Genome sequence of Blastochloris sulfoviridis DSM 729.</title>
        <authorList>
            <person name="Meyer T.E."/>
            <person name="Kyndt J.A."/>
        </authorList>
    </citation>
    <scope>NUCLEOTIDE SEQUENCE [LARGE SCALE GENOMIC DNA]</scope>
    <source>
        <strain evidence="8 9">DSM 729</strain>
    </source>
</reference>
<dbReference type="Pfam" id="PF17836">
    <property type="entry name" value="PglD_N"/>
    <property type="match status" value="1"/>
</dbReference>
<dbReference type="PANTHER" id="PTHR43300:SF7">
    <property type="entry name" value="UDP-N-ACETYLBACILLOSAMINE N-ACETYLTRANSFERASE"/>
    <property type="match status" value="1"/>
</dbReference>
<dbReference type="Pfam" id="PF00132">
    <property type="entry name" value="Hexapep"/>
    <property type="match status" value="1"/>
</dbReference>
<dbReference type="RefSeq" id="WP_150096591.1">
    <property type="nucleotide sequence ID" value="NZ_VWPL01000006.1"/>
</dbReference>
<proteinExistence type="inferred from homology"/>
<dbReference type="NCBIfam" id="TIGR03570">
    <property type="entry name" value="NeuD_NnaD"/>
    <property type="match status" value="1"/>
</dbReference>
<evidence type="ECO:0000256" key="5">
    <source>
        <dbReference type="PIRSR" id="PIRSR620019-1"/>
    </source>
</evidence>
<keyword evidence="3" id="KW-0677">Repeat</keyword>
<feature type="domain" description="PglD N-terminal" evidence="7">
    <location>
        <begin position="3"/>
        <end position="81"/>
    </location>
</feature>
<comment type="similarity">
    <text evidence="1">Belongs to the transferase hexapeptide repeat family.</text>
</comment>
<evidence type="ECO:0000256" key="6">
    <source>
        <dbReference type="PIRSR" id="PIRSR620019-2"/>
    </source>
</evidence>
<keyword evidence="4" id="KW-0012">Acyltransferase</keyword>
<keyword evidence="9" id="KW-1185">Reference proteome</keyword>
<name>A0A5M6I2V7_9HYPH</name>
<dbReference type="InterPro" id="IPR001451">
    <property type="entry name" value="Hexapep"/>
</dbReference>
<dbReference type="InterPro" id="IPR011004">
    <property type="entry name" value="Trimer_LpxA-like_sf"/>
</dbReference>
<dbReference type="InterPro" id="IPR041561">
    <property type="entry name" value="PglD_N"/>
</dbReference>
<dbReference type="Gene3D" id="3.40.50.20">
    <property type="match status" value="1"/>
</dbReference>
<dbReference type="Proteomes" id="UP000323886">
    <property type="component" value="Unassembled WGS sequence"/>
</dbReference>
<dbReference type="InterPro" id="IPR050179">
    <property type="entry name" value="Trans_hexapeptide_repeat"/>
</dbReference>
<feature type="active site" description="Proton acceptor" evidence="5">
    <location>
        <position position="142"/>
    </location>
</feature>